<organism evidence="2 3">
    <name type="scientific">Desulfobacca acetoxidans (strain ATCC 700848 / DSM 11109 / ASRB2)</name>
    <dbReference type="NCBI Taxonomy" id="880072"/>
    <lineage>
        <taxon>Bacteria</taxon>
        <taxon>Pseudomonadati</taxon>
        <taxon>Thermodesulfobacteriota</taxon>
        <taxon>Desulfobaccia</taxon>
        <taxon>Desulfobaccales</taxon>
        <taxon>Desulfobaccaceae</taxon>
        <taxon>Desulfobacca</taxon>
    </lineage>
</organism>
<dbReference type="OrthoDB" id="5800435at2"/>
<dbReference type="STRING" id="880072.Desac_2791"/>
<dbReference type="AlphaFoldDB" id="F2NE30"/>
<feature type="domain" description="CRISPR system ring nuclease SSO1393-like" evidence="1">
    <location>
        <begin position="70"/>
        <end position="214"/>
    </location>
</feature>
<proteinExistence type="predicted"/>
<dbReference type="eggNOG" id="COG4006">
    <property type="taxonomic scope" value="Bacteria"/>
</dbReference>
<evidence type="ECO:0000313" key="3">
    <source>
        <dbReference type="Proteomes" id="UP000000483"/>
    </source>
</evidence>
<dbReference type="InterPro" id="IPR013442">
    <property type="entry name" value="SSO1393-like"/>
</dbReference>
<name>F2NE30_DESAR</name>
<dbReference type="EMBL" id="CP002629">
    <property type="protein sequence ID" value="AEB10598.1"/>
    <property type="molecule type" value="Genomic_DNA"/>
</dbReference>
<sequence length="243" mass="27731">MTVQVFVTVGTSAVTNNPDLMGKMSLEALKKELKKEEYYDSLKAKLIKRIGGNLKRYSGPEDTKDFRYYTAELGSLLAMKRTEGMLEQGEKADDNEFFLLHTDTDDGKLCAEVLEEVIKTSYGPAKLTVNVKSIKTEFLNLDDSEGFKKGLLKLQETVEIHCKNSDKKDTRRYFNVTGGYKAIIPYATILAWNKDMDVCYLYEQSTDLIIIPKIAVDCFPSYEKIVEESKISRKQKRIRTLDD</sequence>
<gene>
    <name evidence="2" type="ordered locus">Desac_2791</name>
</gene>
<dbReference type="Proteomes" id="UP000000483">
    <property type="component" value="Chromosome"/>
</dbReference>
<dbReference type="HOGENOM" id="CLU_1141126_0_0_7"/>
<dbReference type="KEGG" id="dao:Desac_2791"/>
<accession>F2NE30</accession>
<keyword evidence="3" id="KW-1185">Reference proteome</keyword>
<dbReference type="Pfam" id="PF09651">
    <property type="entry name" value="Cas_APE2256"/>
    <property type="match status" value="1"/>
</dbReference>
<dbReference type="Gene3D" id="3.40.50.10770">
    <property type="entry name" value="Hypothetical protein VC1899 like domain (Restriction endonuclease-like)"/>
    <property type="match status" value="1"/>
</dbReference>
<dbReference type="NCBIfam" id="TIGR02619">
    <property type="entry name" value="putative CRISPR-associated protein, APE2256 family"/>
    <property type="match status" value="1"/>
</dbReference>
<reference evidence="2 3" key="1">
    <citation type="journal article" date="2011" name="Stand. Genomic Sci.">
        <title>Complete genome sequence of the acetate-degrading sulfate reducer Desulfobacca acetoxidans type strain (ASRB2).</title>
        <authorList>
            <person name="Goker M."/>
            <person name="Teshima H."/>
            <person name="Lapidus A."/>
            <person name="Nolan M."/>
            <person name="Lucas S."/>
            <person name="Hammon N."/>
            <person name="Deshpande S."/>
            <person name="Cheng J.F."/>
            <person name="Tapia R."/>
            <person name="Han C."/>
            <person name="Goodwin L."/>
            <person name="Pitluck S."/>
            <person name="Huntemann M."/>
            <person name="Liolios K."/>
            <person name="Ivanova N."/>
            <person name="Pagani I."/>
            <person name="Mavromatis K."/>
            <person name="Ovchinikova G."/>
            <person name="Pati A."/>
            <person name="Chen A."/>
            <person name="Palaniappan K."/>
            <person name="Land M."/>
            <person name="Hauser L."/>
            <person name="Brambilla E.M."/>
            <person name="Rohde M."/>
            <person name="Spring S."/>
            <person name="Detter J.C."/>
            <person name="Woyke T."/>
            <person name="Bristow J."/>
            <person name="Eisen J.A."/>
            <person name="Markowitz V."/>
            <person name="Hugenholtz P."/>
            <person name="Kyrpides N.C."/>
            <person name="Klenk H.P."/>
        </authorList>
    </citation>
    <scope>NUCLEOTIDE SEQUENCE [LARGE SCALE GENOMIC DNA]</scope>
    <source>
        <strain evidence="3">ATCC 700848 / DSM 11109 / ASRB2</strain>
    </source>
</reference>
<protein>
    <submittedName>
        <fullName evidence="2">CRISPR-associated protein, APE2256 family</fullName>
    </submittedName>
</protein>
<evidence type="ECO:0000313" key="2">
    <source>
        <dbReference type="EMBL" id="AEB10598.1"/>
    </source>
</evidence>
<evidence type="ECO:0000259" key="1">
    <source>
        <dbReference type="Pfam" id="PF09651"/>
    </source>
</evidence>
<reference evidence="3" key="2">
    <citation type="submission" date="2011-03" db="EMBL/GenBank/DDBJ databases">
        <title>The complete genome of Desulfobacca acetoxidans DSM 11109.</title>
        <authorList>
            <consortium name="US DOE Joint Genome Institute (JGI-PGF)"/>
            <person name="Lucas S."/>
            <person name="Copeland A."/>
            <person name="Lapidus A."/>
            <person name="Bruce D."/>
            <person name="Goodwin L."/>
            <person name="Pitluck S."/>
            <person name="Peters L."/>
            <person name="Kyrpides N."/>
            <person name="Mavromatis K."/>
            <person name="Ivanova N."/>
            <person name="Ovchinnikova G."/>
            <person name="Teshima H."/>
            <person name="Detter J.C."/>
            <person name="Han C."/>
            <person name="Land M."/>
            <person name="Hauser L."/>
            <person name="Markowitz V."/>
            <person name="Cheng J.-F."/>
            <person name="Hugenholtz P."/>
            <person name="Woyke T."/>
            <person name="Wu D."/>
            <person name="Spring S."/>
            <person name="Schueler E."/>
            <person name="Brambilla E."/>
            <person name="Klenk H.-P."/>
            <person name="Eisen J.A."/>
        </authorList>
    </citation>
    <scope>NUCLEOTIDE SEQUENCE [LARGE SCALE GENOMIC DNA]</scope>
    <source>
        <strain evidence="3">ATCC 700848 / DSM 11109 / ASRB2</strain>
    </source>
</reference>
<dbReference type="RefSeq" id="WP_013707707.1">
    <property type="nucleotide sequence ID" value="NC_015388.1"/>
</dbReference>